<gene>
    <name evidence="1" type="ORF">F1D05_10935</name>
</gene>
<proteinExistence type="predicted"/>
<dbReference type="Proteomes" id="UP000515563">
    <property type="component" value="Chromosome"/>
</dbReference>
<reference evidence="1 2" key="2">
    <citation type="journal article" date="2020" name="Microbiol. Resour. Announc.">
        <title>Antarctic desert soil bacteria exhibit high novel natural product potential, evaluated through long-read genome sequencing and comparative genomics.</title>
        <authorList>
            <person name="Benaud N."/>
            <person name="Edwards R.J."/>
            <person name="Amos T.G."/>
            <person name="D'Agostino P.M."/>
            <person name="Gutierrez-Chavez C."/>
            <person name="Montgomery K."/>
            <person name="Nicetic I."/>
            <person name="Ferrari B.C."/>
        </authorList>
    </citation>
    <scope>NUCLEOTIDE SEQUENCE [LARGE SCALE GENOMIC DNA]</scope>
    <source>
        <strain evidence="1 2">SPB151</strain>
    </source>
</reference>
<accession>A0A7G6WWE9</accession>
<dbReference type="AlphaFoldDB" id="A0A7G6WWE9"/>
<reference evidence="2" key="1">
    <citation type="submission" date="2019-09" db="EMBL/GenBank/DDBJ databases">
        <title>Antimicrobial potential of Antarctic Bacteria.</title>
        <authorList>
            <person name="Benaud N."/>
            <person name="Edwards R.J."/>
            <person name="Ferrari B.C."/>
        </authorList>
    </citation>
    <scope>NUCLEOTIDE SEQUENCE [LARGE SCALE GENOMIC DNA]</scope>
    <source>
        <strain evidence="2">SPB151</strain>
    </source>
</reference>
<evidence type="ECO:0000313" key="2">
    <source>
        <dbReference type="Proteomes" id="UP000515563"/>
    </source>
</evidence>
<keyword evidence="2" id="KW-1185">Reference proteome</keyword>
<evidence type="ECO:0000313" key="1">
    <source>
        <dbReference type="EMBL" id="QNE18314.1"/>
    </source>
</evidence>
<dbReference type="KEGG" id="kqi:F1D05_10935"/>
<sequence>MVVVEDRLSMVDIATLLGVSRSRVHQLRKEPGFPAPVEREGGRDFFDPATVWRYLVASGHKLAAKAPVLFRRLEPGDWVRYRGVVTNRLGSVLVWDTAIGGVGVWYPAPASQWARDQGVPELFEQLPHVDALVRVSVFLDAFGPELSAHDRKAQKRGRSVGYRADWEDLAAVTGGPVPWWPTSLLKPRELDRWEPGRPPVESAPLPDADTAVLRSAAAAEPGQTSVRAMLTALANEIETSAFDQARHEVDMLAGTPVVKDGHLLIAATPLAAPGHEAPAPAELVRRDAWAQLLQRTDTLAGDCVKVAIEWNGGTDLPYSTRIEVRPAQSAAAKEWAERLVDADPQLAAFATFSEAAGADRHLVDPDTGAPAISRGRDALFVAVPQRIASSTDLAAVILEDHVVWVRTADGRLWLAPQLSGAGIAWGYSGSGARTLAHLLGDLLTDITATVTHRPAPLPGLMDLVRDAPDTGITFSSRQLEDAAKQN</sequence>
<protein>
    <recommendedName>
        <fullName evidence="3">Helix-turn-helix domain-containing protein</fullName>
    </recommendedName>
</protein>
<dbReference type="EMBL" id="CP043661">
    <property type="protein sequence ID" value="QNE18314.1"/>
    <property type="molecule type" value="Genomic_DNA"/>
</dbReference>
<evidence type="ECO:0008006" key="3">
    <source>
        <dbReference type="Google" id="ProtNLM"/>
    </source>
</evidence>
<dbReference type="RefSeq" id="WP_185447366.1">
    <property type="nucleotide sequence ID" value="NZ_CP043661.1"/>
</dbReference>
<organism evidence="1 2">
    <name type="scientific">Kribbella qitaiheensis</name>
    <dbReference type="NCBI Taxonomy" id="1544730"/>
    <lineage>
        <taxon>Bacteria</taxon>
        <taxon>Bacillati</taxon>
        <taxon>Actinomycetota</taxon>
        <taxon>Actinomycetes</taxon>
        <taxon>Propionibacteriales</taxon>
        <taxon>Kribbellaceae</taxon>
        <taxon>Kribbella</taxon>
    </lineage>
</organism>
<name>A0A7G6WWE9_9ACTN</name>